<reference evidence="8 9" key="1">
    <citation type="submission" date="2017-09" db="EMBL/GenBank/DDBJ databases">
        <title>Depth-based differentiation of microbial function through sediment-hosted aquifers and enrichment of novel symbionts in the deep terrestrial subsurface.</title>
        <authorList>
            <person name="Probst A.J."/>
            <person name="Ladd B."/>
            <person name="Jarett J.K."/>
            <person name="Geller-Mcgrath D.E."/>
            <person name="Sieber C.M."/>
            <person name="Emerson J.B."/>
            <person name="Anantharaman K."/>
            <person name="Thomas B.C."/>
            <person name="Malmstrom R."/>
            <person name="Stieglmeier M."/>
            <person name="Klingl A."/>
            <person name="Woyke T."/>
            <person name="Ryan C.M."/>
            <person name="Banfield J.F."/>
        </authorList>
    </citation>
    <scope>NUCLEOTIDE SEQUENCE [LARGE SCALE GENOMIC DNA]</scope>
    <source>
        <strain evidence="8">CG17_big_fil_post_rev_8_21_14_2_50_48_46</strain>
    </source>
</reference>
<dbReference type="PROSITE" id="PS51332">
    <property type="entry name" value="B12_BINDING"/>
    <property type="match status" value="1"/>
</dbReference>
<dbReference type="SMART" id="SM00729">
    <property type="entry name" value="Elp3"/>
    <property type="match status" value="1"/>
</dbReference>
<dbReference type="InterPro" id="IPR058240">
    <property type="entry name" value="rSAM_sf"/>
</dbReference>
<dbReference type="InterPro" id="IPR006158">
    <property type="entry name" value="Cobalamin-bd"/>
</dbReference>
<evidence type="ECO:0000256" key="3">
    <source>
        <dbReference type="ARBA" id="ARBA00022723"/>
    </source>
</evidence>
<dbReference type="PROSITE" id="PS51918">
    <property type="entry name" value="RADICAL_SAM"/>
    <property type="match status" value="1"/>
</dbReference>
<sequence length="629" mass="71771">MKETVLAQLFADQNPIPLYCIHPTPQWAPLALGLILGYAAEHLDPQRFDTAPRFAATREELQALMAVHGPGICLFSNYMWTRPDNLEISRWVKAHSPQSLTIHGGPDTPAYFETCKTFLQEHPEVDFAVHGEGEVTITELLEFWAETPVLPEKIPGLGFLVGEQLVKTAARARAENPNLYPSPYLNGIFESLDYSQWSSAALETNRGCPYGCTFCDWGSATLQKIRLYDLERVKAEIEWLGQHKISEFWITDANFGIFERDVEITRFICQAKETYGYPVRVVTNYAKNTKKHLVDIIEILIDAGLLSSGIVSLQSRDEATLKAVNRTNIKTSEYDKLRKTFEDKHLPLSTQLMIGLPGSTCASFKQDLRFCFYQDIEVQIFRTVVLPNSPMADPDYLNQWQIQYDSTGMLLSTRDISDADMRQIEQIARLFRCTHAYGMLKYWQSWLDWEYGLDPIDYLDQLLLDIPQLEGYTWLPGLYDAYSPAHDVINTHFELRESLRSANAWGAFYAELKRYTLARYPQVQEDAQMDMLLLIQAALMPGEGRSFPVQLSLPHDFNAYYQAKRLDATAPALLSYGPAQLEIEDPLGLCQEHVRRGYRVKGRPSSVWELQSDLMGASRELAHSMRHHA</sequence>
<dbReference type="Proteomes" id="UP000231019">
    <property type="component" value="Unassembled WGS sequence"/>
</dbReference>
<gene>
    <name evidence="8" type="ORF">COW36_24185</name>
</gene>
<keyword evidence="4" id="KW-0408">Iron</keyword>
<evidence type="ECO:0000256" key="4">
    <source>
        <dbReference type="ARBA" id="ARBA00023004"/>
    </source>
</evidence>
<feature type="domain" description="Radical SAM core" evidence="7">
    <location>
        <begin position="194"/>
        <end position="428"/>
    </location>
</feature>
<dbReference type="PANTHER" id="PTHR43409:SF4">
    <property type="entry name" value="RADICAL SAM SUPERFAMILY PROTEIN"/>
    <property type="match status" value="1"/>
</dbReference>
<dbReference type="GO" id="GO:0031419">
    <property type="term" value="F:cobalamin binding"/>
    <property type="evidence" value="ECO:0007669"/>
    <property type="project" value="InterPro"/>
</dbReference>
<feature type="domain" description="B12-binding" evidence="6">
    <location>
        <begin position="15"/>
        <end position="151"/>
    </location>
</feature>
<proteinExistence type="predicted"/>
<keyword evidence="5" id="KW-0411">Iron-sulfur</keyword>
<dbReference type="CDD" id="cd01335">
    <property type="entry name" value="Radical_SAM"/>
    <property type="match status" value="1"/>
</dbReference>
<dbReference type="InterPro" id="IPR006638">
    <property type="entry name" value="Elp3/MiaA/NifB-like_rSAM"/>
</dbReference>
<dbReference type="GO" id="GO:0046872">
    <property type="term" value="F:metal ion binding"/>
    <property type="evidence" value="ECO:0007669"/>
    <property type="project" value="UniProtKB-KW"/>
</dbReference>
<accession>A0A2M7FWZ9</accession>
<dbReference type="SFLD" id="SFLDS00029">
    <property type="entry name" value="Radical_SAM"/>
    <property type="match status" value="1"/>
</dbReference>
<dbReference type="SFLD" id="SFLDG01082">
    <property type="entry name" value="B12-binding_domain_containing"/>
    <property type="match status" value="1"/>
</dbReference>
<evidence type="ECO:0000256" key="1">
    <source>
        <dbReference type="ARBA" id="ARBA00001966"/>
    </source>
</evidence>
<dbReference type="SFLD" id="SFLDG01123">
    <property type="entry name" value="methyltransferase_(Class_B)"/>
    <property type="match status" value="1"/>
</dbReference>
<evidence type="ECO:0000256" key="5">
    <source>
        <dbReference type="ARBA" id="ARBA00023014"/>
    </source>
</evidence>
<evidence type="ECO:0000259" key="7">
    <source>
        <dbReference type="PROSITE" id="PS51918"/>
    </source>
</evidence>
<keyword evidence="2" id="KW-0949">S-adenosyl-L-methionine</keyword>
<dbReference type="Gene3D" id="3.40.50.280">
    <property type="entry name" value="Cobalamin-binding domain"/>
    <property type="match status" value="1"/>
</dbReference>
<evidence type="ECO:0000313" key="8">
    <source>
        <dbReference type="EMBL" id="PIW13770.1"/>
    </source>
</evidence>
<dbReference type="GO" id="GO:0051539">
    <property type="term" value="F:4 iron, 4 sulfur cluster binding"/>
    <property type="evidence" value="ECO:0007669"/>
    <property type="project" value="UniProtKB-KW"/>
</dbReference>
<evidence type="ECO:0000259" key="6">
    <source>
        <dbReference type="PROSITE" id="PS51332"/>
    </source>
</evidence>
<keyword evidence="3" id="KW-0479">Metal-binding</keyword>
<organism evidence="8 9">
    <name type="scientific">bacterium (Candidatus Blackallbacteria) CG17_big_fil_post_rev_8_21_14_2_50_48_46</name>
    <dbReference type="NCBI Taxonomy" id="2014261"/>
    <lineage>
        <taxon>Bacteria</taxon>
        <taxon>Candidatus Blackallbacteria</taxon>
    </lineage>
</organism>
<dbReference type="InterPro" id="IPR007197">
    <property type="entry name" value="rSAM"/>
</dbReference>
<dbReference type="PANTHER" id="PTHR43409">
    <property type="entry name" value="ANAEROBIC MAGNESIUM-PROTOPORPHYRIN IX MONOMETHYL ESTER CYCLASE-RELATED"/>
    <property type="match status" value="1"/>
</dbReference>
<dbReference type="InterPro" id="IPR023404">
    <property type="entry name" value="rSAM_horseshoe"/>
</dbReference>
<dbReference type="Pfam" id="PF04055">
    <property type="entry name" value="Radical_SAM"/>
    <property type="match status" value="1"/>
</dbReference>
<comment type="cofactor">
    <cofactor evidence="1">
        <name>[4Fe-4S] cluster</name>
        <dbReference type="ChEBI" id="CHEBI:49883"/>
    </cofactor>
</comment>
<evidence type="ECO:0000256" key="2">
    <source>
        <dbReference type="ARBA" id="ARBA00022691"/>
    </source>
</evidence>
<dbReference type="AlphaFoldDB" id="A0A2M7FWZ9"/>
<dbReference type="Gene3D" id="3.80.30.20">
    <property type="entry name" value="tm_1862 like domain"/>
    <property type="match status" value="1"/>
</dbReference>
<name>A0A2M7FWZ9_9BACT</name>
<dbReference type="InterPro" id="IPR051198">
    <property type="entry name" value="BchE-like"/>
</dbReference>
<dbReference type="GO" id="GO:0003824">
    <property type="term" value="F:catalytic activity"/>
    <property type="evidence" value="ECO:0007669"/>
    <property type="project" value="InterPro"/>
</dbReference>
<dbReference type="InterPro" id="IPR034466">
    <property type="entry name" value="Methyltransferase_Class_B"/>
</dbReference>
<comment type="caution">
    <text evidence="8">The sequence shown here is derived from an EMBL/GenBank/DDBJ whole genome shotgun (WGS) entry which is preliminary data.</text>
</comment>
<protein>
    <submittedName>
        <fullName evidence="8">Uncharacterized protein</fullName>
    </submittedName>
</protein>
<evidence type="ECO:0000313" key="9">
    <source>
        <dbReference type="Proteomes" id="UP000231019"/>
    </source>
</evidence>
<dbReference type="SUPFAM" id="SSF102114">
    <property type="entry name" value="Radical SAM enzymes"/>
    <property type="match status" value="1"/>
</dbReference>
<dbReference type="EMBL" id="PFFQ01000066">
    <property type="protein sequence ID" value="PIW13770.1"/>
    <property type="molecule type" value="Genomic_DNA"/>
</dbReference>